<dbReference type="PANTHER" id="PTHR11082">
    <property type="entry name" value="TRNA-DIHYDROURIDINE SYNTHASE"/>
    <property type="match status" value="1"/>
</dbReference>
<dbReference type="GO" id="GO:0050660">
    <property type="term" value="F:flavin adenine dinucleotide binding"/>
    <property type="evidence" value="ECO:0007669"/>
    <property type="project" value="InterPro"/>
</dbReference>
<dbReference type="AlphaFoldDB" id="A0A0K8SW78"/>
<evidence type="ECO:0000256" key="1">
    <source>
        <dbReference type="ARBA" id="ARBA00001917"/>
    </source>
</evidence>
<evidence type="ECO:0000256" key="5">
    <source>
        <dbReference type="ARBA" id="ARBA00023002"/>
    </source>
</evidence>
<feature type="domain" description="DUS-like FMN-binding" evidence="6">
    <location>
        <begin position="1"/>
        <end position="83"/>
    </location>
</feature>
<keyword evidence="5" id="KW-0560">Oxidoreductase</keyword>
<reference evidence="7" key="1">
    <citation type="submission" date="2014-09" db="EMBL/GenBank/DDBJ databases">
        <authorList>
            <person name="Magalhaes I.L.F."/>
            <person name="Oliveira U."/>
            <person name="Santos F.R."/>
            <person name="Vidigal T.H.D.A."/>
            <person name="Brescovit A.D."/>
            <person name="Santos A.J."/>
        </authorList>
    </citation>
    <scope>NUCLEOTIDE SEQUENCE</scope>
</reference>
<evidence type="ECO:0000259" key="6">
    <source>
        <dbReference type="Pfam" id="PF01207"/>
    </source>
</evidence>
<comment type="cofactor">
    <cofactor evidence="1">
        <name>FMN</name>
        <dbReference type="ChEBI" id="CHEBI:58210"/>
    </cofactor>
</comment>
<protein>
    <recommendedName>
        <fullName evidence="6">DUS-like FMN-binding domain-containing protein</fullName>
    </recommendedName>
</protein>
<name>A0A0K8SW78_LYGHE</name>
<dbReference type="SUPFAM" id="SSF51395">
    <property type="entry name" value="FMN-linked oxidoreductases"/>
    <property type="match status" value="1"/>
</dbReference>
<proteinExistence type="predicted"/>
<organism evidence="7">
    <name type="scientific">Lygus hesperus</name>
    <name type="common">Western plant bug</name>
    <dbReference type="NCBI Taxonomy" id="30085"/>
    <lineage>
        <taxon>Eukaryota</taxon>
        <taxon>Metazoa</taxon>
        <taxon>Ecdysozoa</taxon>
        <taxon>Arthropoda</taxon>
        <taxon>Hexapoda</taxon>
        <taxon>Insecta</taxon>
        <taxon>Pterygota</taxon>
        <taxon>Neoptera</taxon>
        <taxon>Paraneoptera</taxon>
        <taxon>Hemiptera</taxon>
        <taxon>Heteroptera</taxon>
        <taxon>Panheteroptera</taxon>
        <taxon>Cimicomorpha</taxon>
        <taxon>Miridae</taxon>
        <taxon>Mirini</taxon>
        <taxon>Lygus</taxon>
    </lineage>
</organism>
<dbReference type="InterPro" id="IPR035587">
    <property type="entry name" value="DUS-like_FMN-bd"/>
</dbReference>
<dbReference type="InterPro" id="IPR013785">
    <property type="entry name" value="Aldolase_TIM"/>
</dbReference>
<dbReference type="GO" id="GO:0017150">
    <property type="term" value="F:tRNA dihydrouridine synthase activity"/>
    <property type="evidence" value="ECO:0007669"/>
    <property type="project" value="InterPro"/>
</dbReference>
<keyword evidence="3" id="KW-0288">FMN</keyword>
<dbReference type="PANTHER" id="PTHR11082:SF31">
    <property type="entry name" value="TRNA-DIHYDROURIDINE(20A_20B) SYNTHASE [NAD(P)+]-LIKE"/>
    <property type="match status" value="1"/>
</dbReference>
<sequence length="112" mass="12428">MIMADSFVQSSKARDNEFTTGLGDTPLVVQFAANTVEDFVASAELVSPFSDGVDLNCGCPQRWAMQDGYGAHLLTQPQIIKDIERWQPKACSTTQLCSRKPYQRPRRSSRTG</sequence>
<evidence type="ECO:0000256" key="4">
    <source>
        <dbReference type="ARBA" id="ARBA00022694"/>
    </source>
</evidence>
<accession>A0A0K8SW78</accession>
<dbReference type="Gene3D" id="3.20.20.70">
    <property type="entry name" value="Aldolase class I"/>
    <property type="match status" value="1"/>
</dbReference>
<dbReference type="Pfam" id="PF01207">
    <property type="entry name" value="Dus"/>
    <property type="match status" value="1"/>
</dbReference>
<keyword evidence="2" id="KW-0285">Flavoprotein</keyword>
<evidence type="ECO:0000256" key="2">
    <source>
        <dbReference type="ARBA" id="ARBA00022630"/>
    </source>
</evidence>
<dbReference type="InterPro" id="IPR018517">
    <property type="entry name" value="tRNA_hU_synthase_CS"/>
</dbReference>
<dbReference type="PROSITE" id="PS01136">
    <property type="entry name" value="UPF0034"/>
    <property type="match status" value="1"/>
</dbReference>
<evidence type="ECO:0000313" key="7">
    <source>
        <dbReference type="EMBL" id="JAG57537.1"/>
    </source>
</evidence>
<dbReference type="EMBL" id="GBRD01008284">
    <property type="protein sequence ID" value="JAG57537.1"/>
    <property type="molecule type" value="Transcribed_RNA"/>
</dbReference>
<keyword evidence="4" id="KW-0819">tRNA processing</keyword>
<evidence type="ECO:0000256" key="3">
    <source>
        <dbReference type="ARBA" id="ARBA00022643"/>
    </source>
</evidence>